<name>A0AAV2HA06_LYMST</name>
<dbReference type="EMBL" id="CAXITT010000042">
    <property type="protein sequence ID" value="CAL1529076.1"/>
    <property type="molecule type" value="Genomic_DNA"/>
</dbReference>
<feature type="non-terminal residue" evidence="5">
    <location>
        <position position="1"/>
    </location>
</feature>
<accession>A0AAV2HA06</accession>
<keyword evidence="1" id="KW-0812">Transmembrane</keyword>
<dbReference type="GO" id="GO:0005509">
    <property type="term" value="F:calcium ion binding"/>
    <property type="evidence" value="ECO:0007669"/>
    <property type="project" value="UniProtKB-UniRule"/>
</dbReference>
<evidence type="ECO:0000313" key="5">
    <source>
        <dbReference type="EMBL" id="CAL1529076.1"/>
    </source>
</evidence>
<comment type="caution">
    <text evidence="5">The sequence shown here is derived from an EMBL/GenBank/DDBJ whole genome shotgun (WGS) entry which is preliminary data.</text>
</comment>
<dbReference type="PANTHER" id="PTHR24026">
    <property type="entry name" value="FAT ATYPICAL CADHERIN-RELATED"/>
    <property type="match status" value="1"/>
</dbReference>
<gene>
    <name evidence="5" type="ORF">GSLYS_00003231001</name>
</gene>
<dbReference type="Gene3D" id="2.60.40.60">
    <property type="entry name" value="Cadherins"/>
    <property type="match status" value="1"/>
</dbReference>
<evidence type="ECO:0000313" key="6">
    <source>
        <dbReference type="Proteomes" id="UP001497497"/>
    </source>
</evidence>
<evidence type="ECO:0000256" key="2">
    <source>
        <dbReference type="ARBA" id="ARBA00022989"/>
    </source>
</evidence>
<keyword evidence="6" id="KW-1185">Reference proteome</keyword>
<reference evidence="5 6" key="1">
    <citation type="submission" date="2024-04" db="EMBL/GenBank/DDBJ databases">
        <authorList>
            <consortium name="Genoscope - CEA"/>
            <person name="William W."/>
        </authorList>
    </citation>
    <scope>NUCLEOTIDE SEQUENCE [LARGE SCALE GENOMIC DNA]</scope>
</reference>
<dbReference type="CDD" id="cd11304">
    <property type="entry name" value="Cadherin_repeat"/>
    <property type="match status" value="1"/>
</dbReference>
<dbReference type="PANTHER" id="PTHR24026:SF126">
    <property type="entry name" value="PROTOCADHERIN FAT 4"/>
    <property type="match status" value="1"/>
</dbReference>
<dbReference type="GO" id="GO:0007156">
    <property type="term" value="P:homophilic cell adhesion via plasma membrane adhesion molecules"/>
    <property type="evidence" value="ECO:0007669"/>
    <property type="project" value="InterPro"/>
</dbReference>
<keyword evidence="2" id="KW-0472">Membrane</keyword>
<evidence type="ECO:0000256" key="1">
    <source>
        <dbReference type="ARBA" id="ARBA00022692"/>
    </source>
</evidence>
<sequence length="118" mass="12148">QITVQDGGVPELTGTSTLTIRIQPDNEFSPAVISSPGSSNVTLLEGAAVGTFVAAIVASDNDTGPEGVLTYNISGGNTGNIFYVDSVGNITTVSLLNKTKVDFYNLTIDIVDSGVNPK</sequence>
<protein>
    <recommendedName>
        <fullName evidence="4">Cadherin domain-containing protein</fullName>
    </recommendedName>
</protein>
<evidence type="ECO:0000259" key="4">
    <source>
        <dbReference type="PROSITE" id="PS50268"/>
    </source>
</evidence>
<dbReference type="InterPro" id="IPR015919">
    <property type="entry name" value="Cadherin-like_sf"/>
</dbReference>
<feature type="domain" description="Cadherin" evidence="4">
    <location>
        <begin position="35"/>
        <end position="117"/>
    </location>
</feature>
<dbReference type="SUPFAM" id="SSF49313">
    <property type="entry name" value="Cadherin-like"/>
    <property type="match status" value="1"/>
</dbReference>
<dbReference type="Pfam" id="PF00028">
    <property type="entry name" value="Cadherin"/>
    <property type="match status" value="1"/>
</dbReference>
<proteinExistence type="predicted"/>
<keyword evidence="2" id="KW-1133">Transmembrane helix</keyword>
<dbReference type="PROSITE" id="PS50268">
    <property type="entry name" value="CADHERIN_2"/>
    <property type="match status" value="1"/>
</dbReference>
<dbReference type="Proteomes" id="UP001497497">
    <property type="component" value="Unassembled WGS sequence"/>
</dbReference>
<evidence type="ECO:0000256" key="3">
    <source>
        <dbReference type="PROSITE-ProRule" id="PRU00043"/>
    </source>
</evidence>
<keyword evidence="3" id="KW-0106">Calcium</keyword>
<organism evidence="5 6">
    <name type="scientific">Lymnaea stagnalis</name>
    <name type="common">Great pond snail</name>
    <name type="synonym">Helix stagnalis</name>
    <dbReference type="NCBI Taxonomy" id="6523"/>
    <lineage>
        <taxon>Eukaryota</taxon>
        <taxon>Metazoa</taxon>
        <taxon>Spiralia</taxon>
        <taxon>Lophotrochozoa</taxon>
        <taxon>Mollusca</taxon>
        <taxon>Gastropoda</taxon>
        <taxon>Heterobranchia</taxon>
        <taxon>Euthyneura</taxon>
        <taxon>Panpulmonata</taxon>
        <taxon>Hygrophila</taxon>
        <taxon>Lymnaeoidea</taxon>
        <taxon>Lymnaeidae</taxon>
        <taxon>Lymnaea</taxon>
    </lineage>
</organism>
<dbReference type="InterPro" id="IPR002126">
    <property type="entry name" value="Cadherin-like_dom"/>
</dbReference>
<dbReference type="GO" id="GO:0005886">
    <property type="term" value="C:plasma membrane"/>
    <property type="evidence" value="ECO:0007669"/>
    <property type="project" value="UniProtKB-SubCell"/>
</dbReference>
<dbReference type="AlphaFoldDB" id="A0AAV2HA06"/>